<proteinExistence type="predicted"/>
<keyword evidence="2" id="KW-1185">Reference proteome</keyword>
<accession>L8GSN3</accession>
<name>L8GSN3_ACACF</name>
<dbReference type="Proteomes" id="UP000011083">
    <property type="component" value="Unassembled WGS sequence"/>
</dbReference>
<protein>
    <submittedName>
        <fullName evidence="1">Uncharacterized protein</fullName>
    </submittedName>
</protein>
<dbReference type="RefSeq" id="XP_004337596.1">
    <property type="nucleotide sequence ID" value="XM_004337548.1"/>
</dbReference>
<dbReference type="GeneID" id="14916198"/>
<evidence type="ECO:0000313" key="2">
    <source>
        <dbReference type="Proteomes" id="UP000011083"/>
    </source>
</evidence>
<sequence>MTLRKEATLRDKVARAATANIVLEGRSSI</sequence>
<organism evidence="1 2">
    <name type="scientific">Acanthamoeba castellanii (strain ATCC 30010 / Neff)</name>
    <dbReference type="NCBI Taxonomy" id="1257118"/>
    <lineage>
        <taxon>Eukaryota</taxon>
        <taxon>Amoebozoa</taxon>
        <taxon>Discosea</taxon>
        <taxon>Longamoebia</taxon>
        <taxon>Centramoebida</taxon>
        <taxon>Acanthamoebidae</taxon>
        <taxon>Acanthamoeba</taxon>
    </lineage>
</organism>
<dbReference type="VEuPathDB" id="AmoebaDB:ACA1_164530"/>
<dbReference type="KEGG" id="acan:ACA1_164530"/>
<reference evidence="1 2" key="1">
    <citation type="journal article" date="2013" name="Genome Biol.">
        <title>Genome of Acanthamoeba castellanii highlights extensive lateral gene transfer and early evolution of tyrosine kinase signaling.</title>
        <authorList>
            <person name="Clarke M."/>
            <person name="Lohan A.J."/>
            <person name="Liu B."/>
            <person name="Lagkouvardos I."/>
            <person name="Roy S."/>
            <person name="Zafar N."/>
            <person name="Bertelli C."/>
            <person name="Schilde C."/>
            <person name="Kianianmomeni A."/>
            <person name="Burglin T.R."/>
            <person name="Frech C."/>
            <person name="Turcotte B."/>
            <person name="Kopec K.O."/>
            <person name="Synnott J.M."/>
            <person name="Choo C."/>
            <person name="Paponov I."/>
            <person name="Finkler A."/>
            <person name="Soon Heng Tan C."/>
            <person name="Hutchins A.P."/>
            <person name="Weinmeier T."/>
            <person name="Rattei T."/>
            <person name="Chu J.S."/>
            <person name="Gimenez G."/>
            <person name="Irimia M."/>
            <person name="Rigden D.J."/>
            <person name="Fitzpatrick D.A."/>
            <person name="Lorenzo-Morales J."/>
            <person name="Bateman A."/>
            <person name="Chiu C.H."/>
            <person name="Tang P."/>
            <person name="Hegemann P."/>
            <person name="Fromm H."/>
            <person name="Raoult D."/>
            <person name="Greub G."/>
            <person name="Miranda-Saavedra D."/>
            <person name="Chen N."/>
            <person name="Nash P."/>
            <person name="Ginger M.L."/>
            <person name="Horn M."/>
            <person name="Schaap P."/>
            <person name="Caler L."/>
            <person name="Loftus B."/>
        </authorList>
    </citation>
    <scope>NUCLEOTIDE SEQUENCE [LARGE SCALE GENOMIC DNA]</scope>
    <source>
        <strain evidence="1 2">Neff</strain>
    </source>
</reference>
<evidence type="ECO:0000313" key="1">
    <source>
        <dbReference type="EMBL" id="ELR15583.1"/>
    </source>
</evidence>
<dbReference type="EMBL" id="KB008026">
    <property type="protein sequence ID" value="ELR15583.1"/>
    <property type="molecule type" value="Genomic_DNA"/>
</dbReference>
<dbReference type="AlphaFoldDB" id="L8GSN3"/>
<gene>
    <name evidence="1" type="ORF">ACA1_164530</name>
</gene>